<feature type="non-terminal residue" evidence="1">
    <location>
        <position position="1"/>
    </location>
</feature>
<dbReference type="EMBL" id="KB741207">
    <property type="protein sequence ID" value="ENN72877.1"/>
    <property type="molecule type" value="Genomic_DNA"/>
</dbReference>
<dbReference type="OrthoDB" id="6363363at2759"/>
<evidence type="ECO:0000313" key="1">
    <source>
        <dbReference type="EMBL" id="ENN72877.1"/>
    </source>
</evidence>
<gene>
    <name evidence="1" type="ORF">YQE_10447</name>
</gene>
<dbReference type="AlphaFoldDB" id="N6U2T2"/>
<sequence length="61" mass="7099">MARIYKIEQKDVPGDRLPVLRELDQHRENRINCIRWLPSSGQGLIYATNTGQLDRKTVVHV</sequence>
<reference evidence="1" key="1">
    <citation type="journal article" date="2013" name="Genome Biol.">
        <title>Draft genome of the mountain pine beetle, Dendroctonus ponderosae Hopkins, a major forest pest.</title>
        <authorList>
            <person name="Keeling C.I."/>
            <person name="Yuen M.M."/>
            <person name="Liao N.Y."/>
            <person name="Docking T.R."/>
            <person name="Chan S.K."/>
            <person name="Taylor G.A."/>
            <person name="Palmquist D.L."/>
            <person name="Jackman S.D."/>
            <person name="Nguyen A."/>
            <person name="Li M."/>
            <person name="Henderson H."/>
            <person name="Janes J.K."/>
            <person name="Zhao Y."/>
            <person name="Pandoh P."/>
            <person name="Moore R."/>
            <person name="Sperling F.A."/>
            <person name="Huber D.P."/>
            <person name="Birol I."/>
            <person name="Jones S.J."/>
            <person name="Bohlmann J."/>
        </authorList>
    </citation>
    <scope>NUCLEOTIDE SEQUENCE</scope>
</reference>
<dbReference type="HOGENOM" id="CLU_2924967_0_0_1"/>
<organism evidence="1">
    <name type="scientific">Dendroctonus ponderosae</name>
    <name type="common">Mountain pine beetle</name>
    <dbReference type="NCBI Taxonomy" id="77166"/>
    <lineage>
        <taxon>Eukaryota</taxon>
        <taxon>Metazoa</taxon>
        <taxon>Ecdysozoa</taxon>
        <taxon>Arthropoda</taxon>
        <taxon>Hexapoda</taxon>
        <taxon>Insecta</taxon>
        <taxon>Pterygota</taxon>
        <taxon>Neoptera</taxon>
        <taxon>Endopterygota</taxon>
        <taxon>Coleoptera</taxon>
        <taxon>Polyphaga</taxon>
        <taxon>Cucujiformia</taxon>
        <taxon>Curculionidae</taxon>
        <taxon>Scolytinae</taxon>
        <taxon>Dendroctonus</taxon>
    </lineage>
</organism>
<name>N6U2T2_DENPD</name>
<accession>N6U2T2</accession>
<proteinExistence type="predicted"/>
<protein>
    <submittedName>
        <fullName evidence="1">Uncharacterized protein</fullName>
    </submittedName>
</protein>